<dbReference type="Proteomes" id="UP000318582">
    <property type="component" value="Unassembled WGS sequence"/>
</dbReference>
<name>A0A507EHK6_9FUNG</name>
<dbReference type="AlphaFoldDB" id="A0A507EHK6"/>
<reference evidence="1 2" key="1">
    <citation type="journal article" date="2019" name="Sci. Rep.">
        <title>Comparative genomics of chytrid fungi reveal insights into the obligate biotrophic and pathogenic lifestyle of Synchytrium endobioticum.</title>
        <authorList>
            <person name="van de Vossenberg B.T.L.H."/>
            <person name="Warris S."/>
            <person name="Nguyen H.D.T."/>
            <person name="van Gent-Pelzer M.P.E."/>
            <person name="Joly D.L."/>
            <person name="van de Geest H.C."/>
            <person name="Bonants P.J.M."/>
            <person name="Smith D.S."/>
            <person name="Levesque C.A."/>
            <person name="van der Lee T.A.J."/>
        </authorList>
    </citation>
    <scope>NUCLEOTIDE SEQUENCE [LARGE SCALE GENOMIC DNA]</scope>
    <source>
        <strain evidence="1 2">CBS 809.83</strain>
    </source>
</reference>
<protein>
    <submittedName>
        <fullName evidence="1">Uncharacterized protein</fullName>
    </submittedName>
</protein>
<evidence type="ECO:0000313" key="1">
    <source>
        <dbReference type="EMBL" id="TPX62688.1"/>
    </source>
</evidence>
<dbReference type="EMBL" id="QEAQ01000002">
    <property type="protein sequence ID" value="TPX62688.1"/>
    <property type="molecule type" value="Genomic_DNA"/>
</dbReference>
<dbReference type="STRING" id="109895.A0A507EHK6"/>
<organism evidence="1 2">
    <name type="scientific">Powellomyces hirtus</name>
    <dbReference type="NCBI Taxonomy" id="109895"/>
    <lineage>
        <taxon>Eukaryota</taxon>
        <taxon>Fungi</taxon>
        <taxon>Fungi incertae sedis</taxon>
        <taxon>Chytridiomycota</taxon>
        <taxon>Chytridiomycota incertae sedis</taxon>
        <taxon>Chytridiomycetes</taxon>
        <taxon>Spizellomycetales</taxon>
        <taxon>Powellomycetaceae</taxon>
        <taxon>Powellomyces</taxon>
    </lineage>
</organism>
<dbReference type="Gene3D" id="3.40.50.150">
    <property type="entry name" value="Vaccinia Virus protein VP39"/>
    <property type="match status" value="1"/>
</dbReference>
<sequence length="305" mass="33585">MASPQHFRIFPALKPPALKVSDPVFVKLRSEKSTGHASIVQTPETPEGRPVVQFLTDGSTHPVNPARILAVYTEAPLIMICKSTTDYRTLARSQVYKNDAVVEIGSSYGVCTGILAQHANSVFGLEVSPKLVEEARKRYPALRFELLNVLENKERTIELMQGVRKVFVDIGGNRTIGDVVKIVTLLNEALKPDLICIKSEEMVDDAEKHLNGSSDGVIPDGQAWFEGLQTRHAINVSKSIAPEQWYLNARKAGFTRNPLRYPMRVTADGNAICRLHNYKAAGCPKVDAADLRALPQPHPRTAAVV</sequence>
<keyword evidence="2" id="KW-1185">Reference proteome</keyword>
<dbReference type="SUPFAM" id="SSF53335">
    <property type="entry name" value="S-adenosyl-L-methionine-dependent methyltransferases"/>
    <property type="match status" value="1"/>
</dbReference>
<proteinExistence type="predicted"/>
<gene>
    <name evidence="1" type="ORF">PhCBS80983_g00419</name>
</gene>
<evidence type="ECO:0000313" key="2">
    <source>
        <dbReference type="Proteomes" id="UP000318582"/>
    </source>
</evidence>
<accession>A0A507EHK6</accession>
<dbReference type="InterPro" id="IPR029063">
    <property type="entry name" value="SAM-dependent_MTases_sf"/>
</dbReference>
<comment type="caution">
    <text evidence="1">The sequence shown here is derived from an EMBL/GenBank/DDBJ whole genome shotgun (WGS) entry which is preliminary data.</text>
</comment>